<dbReference type="Gramene" id="Mp3g06790.1">
    <property type="protein sequence ID" value="Mp3g06790.1.cds1"/>
    <property type="gene ID" value="Mp3g06790"/>
</dbReference>
<dbReference type="EMBL" id="KZ772678">
    <property type="protein sequence ID" value="PTQ48118.1"/>
    <property type="molecule type" value="Genomic_DNA"/>
</dbReference>
<keyword evidence="3" id="KW-1185">Reference proteome</keyword>
<organism evidence="2 3">
    <name type="scientific">Marchantia polymorpha</name>
    <name type="common">Common liverwort</name>
    <name type="synonym">Marchantia aquatica</name>
    <dbReference type="NCBI Taxonomy" id="3197"/>
    <lineage>
        <taxon>Eukaryota</taxon>
        <taxon>Viridiplantae</taxon>
        <taxon>Streptophyta</taxon>
        <taxon>Embryophyta</taxon>
        <taxon>Marchantiophyta</taxon>
        <taxon>Marchantiopsida</taxon>
        <taxon>Marchantiidae</taxon>
        <taxon>Marchantiales</taxon>
        <taxon>Marchantiaceae</taxon>
        <taxon>Marchantia</taxon>
    </lineage>
</organism>
<reference evidence="3" key="1">
    <citation type="journal article" date="2017" name="Cell">
        <title>Insights into land plant evolution garnered from the Marchantia polymorpha genome.</title>
        <authorList>
            <person name="Bowman J.L."/>
            <person name="Kohchi T."/>
            <person name="Yamato K.T."/>
            <person name="Jenkins J."/>
            <person name="Shu S."/>
            <person name="Ishizaki K."/>
            <person name="Yamaoka S."/>
            <person name="Nishihama R."/>
            <person name="Nakamura Y."/>
            <person name="Berger F."/>
            <person name="Adam C."/>
            <person name="Aki S.S."/>
            <person name="Althoff F."/>
            <person name="Araki T."/>
            <person name="Arteaga-Vazquez M.A."/>
            <person name="Balasubrmanian S."/>
            <person name="Barry K."/>
            <person name="Bauer D."/>
            <person name="Boehm C.R."/>
            <person name="Briginshaw L."/>
            <person name="Caballero-Perez J."/>
            <person name="Catarino B."/>
            <person name="Chen F."/>
            <person name="Chiyoda S."/>
            <person name="Chovatia M."/>
            <person name="Davies K.M."/>
            <person name="Delmans M."/>
            <person name="Demura T."/>
            <person name="Dierschke T."/>
            <person name="Dolan L."/>
            <person name="Dorantes-Acosta A.E."/>
            <person name="Eklund D.M."/>
            <person name="Florent S.N."/>
            <person name="Flores-Sandoval E."/>
            <person name="Fujiyama A."/>
            <person name="Fukuzawa H."/>
            <person name="Galik B."/>
            <person name="Grimanelli D."/>
            <person name="Grimwood J."/>
            <person name="Grossniklaus U."/>
            <person name="Hamada T."/>
            <person name="Haseloff J."/>
            <person name="Hetherington A.J."/>
            <person name="Higo A."/>
            <person name="Hirakawa Y."/>
            <person name="Hundley H.N."/>
            <person name="Ikeda Y."/>
            <person name="Inoue K."/>
            <person name="Inoue S.I."/>
            <person name="Ishida S."/>
            <person name="Jia Q."/>
            <person name="Kakita M."/>
            <person name="Kanazawa T."/>
            <person name="Kawai Y."/>
            <person name="Kawashima T."/>
            <person name="Kennedy M."/>
            <person name="Kinose K."/>
            <person name="Kinoshita T."/>
            <person name="Kohara Y."/>
            <person name="Koide E."/>
            <person name="Komatsu K."/>
            <person name="Kopischke S."/>
            <person name="Kubo M."/>
            <person name="Kyozuka J."/>
            <person name="Lagercrantz U."/>
            <person name="Lin S.S."/>
            <person name="Lindquist E."/>
            <person name="Lipzen A.M."/>
            <person name="Lu C.W."/>
            <person name="De Luna E."/>
            <person name="Martienssen R.A."/>
            <person name="Minamino N."/>
            <person name="Mizutani M."/>
            <person name="Mizutani M."/>
            <person name="Mochizuki N."/>
            <person name="Monte I."/>
            <person name="Mosher R."/>
            <person name="Nagasaki H."/>
            <person name="Nakagami H."/>
            <person name="Naramoto S."/>
            <person name="Nishitani K."/>
            <person name="Ohtani M."/>
            <person name="Okamoto T."/>
            <person name="Okumura M."/>
            <person name="Phillips J."/>
            <person name="Pollak B."/>
            <person name="Reinders A."/>
            <person name="Rovekamp M."/>
            <person name="Sano R."/>
            <person name="Sawa S."/>
            <person name="Schmid M.W."/>
            <person name="Shirakawa M."/>
            <person name="Solano R."/>
            <person name="Spunde A."/>
            <person name="Suetsugu N."/>
            <person name="Sugano S."/>
            <person name="Sugiyama A."/>
            <person name="Sun R."/>
            <person name="Suzuki Y."/>
            <person name="Takenaka M."/>
            <person name="Takezawa D."/>
            <person name="Tomogane H."/>
            <person name="Tsuzuki M."/>
            <person name="Ueda T."/>
            <person name="Umeda M."/>
            <person name="Ward J.M."/>
            <person name="Watanabe Y."/>
            <person name="Yazaki K."/>
            <person name="Yokoyama R."/>
            <person name="Yoshitake Y."/>
            <person name="Yotsui I."/>
            <person name="Zachgo S."/>
            <person name="Schmutz J."/>
        </authorList>
    </citation>
    <scope>NUCLEOTIDE SEQUENCE [LARGE SCALE GENOMIC DNA]</scope>
    <source>
        <strain evidence="3">Tak-1</strain>
    </source>
</reference>
<accession>A0A2R6XPW4</accession>
<sequence>MSAYPSKQRTVIRLPDLDMAIRVRVRRLVHEDPRSELEDARANKGSLRHPRSLSMSCSLSIEFDEPSKRKVVNIQLIPRASEV</sequence>
<evidence type="ECO:0000256" key="1">
    <source>
        <dbReference type="SAM" id="MobiDB-lite"/>
    </source>
</evidence>
<feature type="region of interest" description="Disordered" evidence="1">
    <location>
        <begin position="32"/>
        <end position="52"/>
    </location>
</feature>
<dbReference type="Proteomes" id="UP000244005">
    <property type="component" value="Unassembled WGS sequence"/>
</dbReference>
<evidence type="ECO:0000313" key="3">
    <source>
        <dbReference type="Proteomes" id="UP000244005"/>
    </source>
</evidence>
<feature type="compositionally biased region" description="Basic and acidic residues" evidence="1">
    <location>
        <begin position="32"/>
        <end position="42"/>
    </location>
</feature>
<protein>
    <submittedName>
        <fullName evidence="2">Uncharacterized protein</fullName>
    </submittedName>
</protein>
<gene>
    <name evidence="2" type="ORF">MARPO_0006s0147</name>
</gene>
<evidence type="ECO:0000313" key="2">
    <source>
        <dbReference type="EMBL" id="PTQ48118.1"/>
    </source>
</evidence>
<proteinExistence type="predicted"/>
<name>A0A2R6XPW4_MARPO</name>
<dbReference type="AlphaFoldDB" id="A0A2R6XPW4"/>